<accession>A0AAV4RU34</accession>
<proteinExistence type="predicted"/>
<comment type="caution">
    <text evidence="1">The sequence shown here is derived from an EMBL/GenBank/DDBJ whole genome shotgun (WGS) entry which is preliminary data.</text>
</comment>
<organism evidence="1 2">
    <name type="scientific">Caerostris extrusa</name>
    <name type="common">Bark spider</name>
    <name type="synonym">Caerostris bankana</name>
    <dbReference type="NCBI Taxonomy" id="172846"/>
    <lineage>
        <taxon>Eukaryota</taxon>
        <taxon>Metazoa</taxon>
        <taxon>Ecdysozoa</taxon>
        <taxon>Arthropoda</taxon>
        <taxon>Chelicerata</taxon>
        <taxon>Arachnida</taxon>
        <taxon>Araneae</taxon>
        <taxon>Araneomorphae</taxon>
        <taxon>Entelegynae</taxon>
        <taxon>Araneoidea</taxon>
        <taxon>Araneidae</taxon>
        <taxon>Caerostris</taxon>
    </lineage>
</organism>
<dbReference type="Proteomes" id="UP001054945">
    <property type="component" value="Unassembled WGS sequence"/>
</dbReference>
<keyword evidence="2" id="KW-1185">Reference proteome</keyword>
<sequence length="122" mass="14145">MLHSRRQFTRVTANPGVILWQECYRKGSHSGFDLNPADDPMDDDVLRYELLRSQYELPVLIFQKVMKWRSVMGIRAHVLPISNERDISSRDVAPSLIRGASATSCLFLTESSHEWREKKKAR</sequence>
<protein>
    <submittedName>
        <fullName evidence="1">Uncharacterized protein</fullName>
    </submittedName>
</protein>
<dbReference type="EMBL" id="BPLR01008410">
    <property type="protein sequence ID" value="GIY24451.1"/>
    <property type="molecule type" value="Genomic_DNA"/>
</dbReference>
<gene>
    <name evidence="1" type="ORF">CEXT_614411</name>
</gene>
<evidence type="ECO:0000313" key="1">
    <source>
        <dbReference type="EMBL" id="GIY24451.1"/>
    </source>
</evidence>
<reference evidence="1 2" key="1">
    <citation type="submission" date="2021-06" db="EMBL/GenBank/DDBJ databases">
        <title>Caerostris extrusa draft genome.</title>
        <authorList>
            <person name="Kono N."/>
            <person name="Arakawa K."/>
        </authorList>
    </citation>
    <scope>NUCLEOTIDE SEQUENCE [LARGE SCALE GENOMIC DNA]</scope>
</reference>
<name>A0AAV4RU34_CAEEX</name>
<dbReference type="AlphaFoldDB" id="A0AAV4RU34"/>
<evidence type="ECO:0000313" key="2">
    <source>
        <dbReference type="Proteomes" id="UP001054945"/>
    </source>
</evidence>